<dbReference type="InterPro" id="IPR001387">
    <property type="entry name" value="Cro/C1-type_HTH"/>
</dbReference>
<dbReference type="SUPFAM" id="SSF47413">
    <property type="entry name" value="lambda repressor-like DNA-binding domains"/>
    <property type="match status" value="1"/>
</dbReference>
<evidence type="ECO:0000256" key="1">
    <source>
        <dbReference type="ARBA" id="ARBA00023125"/>
    </source>
</evidence>
<dbReference type="SMART" id="SM00530">
    <property type="entry name" value="HTH_XRE"/>
    <property type="match status" value="1"/>
</dbReference>
<proteinExistence type="predicted"/>
<dbReference type="Pfam" id="PF01381">
    <property type="entry name" value="HTH_3"/>
    <property type="match status" value="1"/>
</dbReference>
<accession>A0ABS9GX73</accession>
<keyword evidence="1" id="KW-0238">DNA-binding</keyword>
<organism evidence="3 4">
    <name type="scientific">Pseudalkalibacillus berkeleyi</name>
    <dbReference type="NCBI Taxonomy" id="1069813"/>
    <lineage>
        <taxon>Bacteria</taxon>
        <taxon>Bacillati</taxon>
        <taxon>Bacillota</taxon>
        <taxon>Bacilli</taxon>
        <taxon>Bacillales</taxon>
        <taxon>Fictibacillaceae</taxon>
        <taxon>Pseudalkalibacillus</taxon>
    </lineage>
</organism>
<dbReference type="InterPro" id="IPR010982">
    <property type="entry name" value="Lambda_DNA-bd_dom_sf"/>
</dbReference>
<comment type="caution">
    <text evidence="3">The sequence shown here is derived from an EMBL/GenBank/DDBJ whole genome shotgun (WGS) entry which is preliminary data.</text>
</comment>
<dbReference type="PANTHER" id="PTHR46797:SF1">
    <property type="entry name" value="METHYLPHOSPHONATE SYNTHASE"/>
    <property type="match status" value="1"/>
</dbReference>
<sequence>MRKFKVIKGTAFELGTKFKESRQEQNISVLELAKKAEVTPSFIVNLENGRIKEPSIGKLIKIAQLLNIEILEEHKDP</sequence>
<feature type="domain" description="HTH cro/C1-type" evidence="2">
    <location>
        <begin position="18"/>
        <end position="74"/>
    </location>
</feature>
<dbReference type="Gene3D" id="1.10.260.40">
    <property type="entry name" value="lambda repressor-like DNA-binding domains"/>
    <property type="match status" value="1"/>
</dbReference>
<reference evidence="3 4" key="1">
    <citation type="submission" date="2022-01" db="EMBL/GenBank/DDBJ databases">
        <title>Alkalihalobacillus sp. EGI L200015, a novel bacterium isolated from a salt lake sediment.</title>
        <authorList>
            <person name="Gao L."/>
            <person name="Fang B.-Z."/>
            <person name="Li W.-J."/>
        </authorList>
    </citation>
    <scope>NUCLEOTIDE SEQUENCE [LARGE SCALE GENOMIC DNA]</scope>
    <source>
        <strain evidence="3 4">KCTC 12718</strain>
    </source>
</reference>
<evidence type="ECO:0000259" key="2">
    <source>
        <dbReference type="PROSITE" id="PS50943"/>
    </source>
</evidence>
<name>A0ABS9GX73_9BACL</name>
<dbReference type="EMBL" id="JAKIJS010000001">
    <property type="protein sequence ID" value="MCF6137289.1"/>
    <property type="molecule type" value="Genomic_DNA"/>
</dbReference>
<dbReference type="CDD" id="cd00093">
    <property type="entry name" value="HTH_XRE"/>
    <property type="match status" value="1"/>
</dbReference>
<dbReference type="Proteomes" id="UP001649381">
    <property type="component" value="Unassembled WGS sequence"/>
</dbReference>
<dbReference type="RefSeq" id="WP_236332759.1">
    <property type="nucleotide sequence ID" value="NZ_JAKIJS010000001.1"/>
</dbReference>
<dbReference type="InterPro" id="IPR050807">
    <property type="entry name" value="TransReg_Diox_bact_type"/>
</dbReference>
<dbReference type="PANTHER" id="PTHR46797">
    <property type="entry name" value="HTH-TYPE TRANSCRIPTIONAL REGULATOR"/>
    <property type="match status" value="1"/>
</dbReference>
<evidence type="ECO:0000313" key="3">
    <source>
        <dbReference type="EMBL" id="MCF6137289.1"/>
    </source>
</evidence>
<evidence type="ECO:0000313" key="4">
    <source>
        <dbReference type="Proteomes" id="UP001649381"/>
    </source>
</evidence>
<dbReference type="PROSITE" id="PS50943">
    <property type="entry name" value="HTH_CROC1"/>
    <property type="match status" value="1"/>
</dbReference>
<gene>
    <name evidence="3" type="ORF">L2716_06050</name>
</gene>
<protein>
    <submittedName>
        <fullName evidence="3">Helix-turn-helix domain-containing protein</fullName>
    </submittedName>
</protein>
<keyword evidence="4" id="KW-1185">Reference proteome</keyword>